<evidence type="ECO:0000256" key="12">
    <source>
        <dbReference type="SAM" id="MobiDB-lite"/>
    </source>
</evidence>
<comment type="similarity">
    <text evidence="2 9">Belongs to the class-IV pyridoxal-phosphate-dependent aminotransferase family.</text>
</comment>
<dbReference type="GO" id="GO:0005739">
    <property type="term" value="C:mitochondrion"/>
    <property type="evidence" value="ECO:0007669"/>
    <property type="project" value="TreeGrafter"/>
</dbReference>
<feature type="region of interest" description="Disordered" evidence="12">
    <location>
        <begin position="25"/>
        <end position="47"/>
    </location>
</feature>
<dbReference type="EC" id="2.6.1.42" evidence="11"/>
<comment type="catalytic activity">
    <reaction evidence="11">
        <text>L-valine + 2-oxoglutarate = 3-methyl-2-oxobutanoate + L-glutamate</text>
        <dbReference type="Rhea" id="RHEA:24813"/>
        <dbReference type="ChEBI" id="CHEBI:11851"/>
        <dbReference type="ChEBI" id="CHEBI:16810"/>
        <dbReference type="ChEBI" id="CHEBI:29985"/>
        <dbReference type="ChEBI" id="CHEBI:57762"/>
        <dbReference type="EC" id="2.6.1.42"/>
    </reaction>
</comment>
<evidence type="ECO:0000256" key="1">
    <source>
        <dbReference type="ARBA" id="ARBA00001933"/>
    </source>
</evidence>
<keyword evidence="6 10" id="KW-0663">Pyridoxal phosphate</keyword>
<dbReference type="InterPro" id="IPR018300">
    <property type="entry name" value="Aminotrans_IV_CS"/>
</dbReference>
<dbReference type="Gene3D" id="3.20.10.10">
    <property type="entry name" value="D-amino Acid Aminotransferase, subunit A, domain 2"/>
    <property type="match status" value="1"/>
</dbReference>
<evidence type="ECO:0000256" key="3">
    <source>
        <dbReference type="ARBA" id="ARBA00022576"/>
    </source>
</evidence>
<sequence>MSFVRLRLTPFRFARLTQSATRSSWRPTAIGSRHMSQNIDRDSTTGKAAVPLDIESSRLTVTKTTSPKELPPSKSLLFGRTFSDHMLKIRWTEATGWEAPSIEPFSTINLSPSATVLHYAQSLFEGMKAYRHENGTVTMFRPDMNMKRMNISAQRLALPAFDGNALLECIKELISLDRQWIPKEPGHSLYIRPTFIGTNGTLGVAPPSEALLFVITSPVGPYYPHGFKPVPLHGTTDYIRAAPGGTGAYKLAANYAPGVVAQKSAAKQGYAQNLWLHGPEHWLTEVGTMNLFVVIKDKDGITELITPPLDGMILPGVTRDSVLALARNHVSGVKRLEGLPDTIKVSERPINMGEIIQSSKEGRLIELFGTGTAAVVTPVDRIGYNGGDVVIPTGKDGMGPVSKPLWTELVGIQTGAIKSDWNYVVAQ</sequence>
<name>A0A9P7JJC2_9AGAM</name>
<dbReference type="GO" id="GO:0009099">
    <property type="term" value="P:L-valine biosynthetic process"/>
    <property type="evidence" value="ECO:0007669"/>
    <property type="project" value="TreeGrafter"/>
</dbReference>
<evidence type="ECO:0000256" key="4">
    <source>
        <dbReference type="ARBA" id="ARBA00022605"/>
    </source>
</evidence>
<keyword evidence="5 11" id="KW-0808">Transferase</keyword>
<dbReference type="FunFam" id="3.30.470.10:FF:000005">
    <property type="entry name" value="Branched-chain-amino-acid aminotransferase"/>
    <property type="match status" value="1"/>
</dbReference>
<evidence type="ECO:0000256" key="8">
    <source>
        <dbReference type="PIRSR" id="PIRSR006468-1"/>
    </source>
</evidence>
<proteinExistence type="inferred from homology"/>
<dbReference type="InterPro" id="IPR033939">
    <property type="entry name" value="BCAT_family"/>
</dbReference>
<gene>
    <name evidence="13" type="ORF">BJ212DRAFT_1314942</name>
</gene>
<dbReference type="RefSeq" id="XP_041198836.1">
    <property type="nucleotide sequence ID" value="XM_041334139.1"/>
</dbReference>
<protein>
    <recommendedName>
        <fullName evidence="11">Branched-chain-amino-acid aminotransferase</fullName>
        <ecNumber evidence="11">2.6.1.42</ecNumber>
    </recommendedName>
</protein>
<comment type="catalytic activity">
    <reaction evidence="11">
        <text>L-isoleucine + 2-oxoglutarate = (S)-3-methyl-2-oxopentanoate + L-glutamate</text>
        <dbReference type="Rhea" id="RHEA:24801"/>
        <dbReference type="ChEBI" id="CHEBI:16810"/>
        <dbReference type="ChEBI" id="CHEBI:29985"/>
        <dbReference type="ChEBI" id="CHEBI:35146"/>
        <dbReference type="ChEBI" id="CHEBI:58045"/>
        <dbReference type="EC" id="2.6.1.42"/>
    </reaction>
</comment>
<comment type="catalytic activity">
    <reaction evidence="11">
        <text>L-leucine + 2-oxoglutarate = 4-methyl-2-oxopentanoate + L-glutamate</text>
        <dbReference type="Rhea" id="RHEA:18321"/>
        <dbReference type="ChEBI" id="CHEBI:16810"/>
        <dbReference type="ChEBI" id="CHEBI:17865"/>
        <dbReference type="ChEBI" id="CHEBI:29985"/>
        <dbReference type="ChEBI" id="CHEBI:57427"/>
        <dbReference type="EC" id="2.6.1.42"/>
    </reaction>
</comment>
<dbReference type="NCBIfam" id="NF009897">
    <property type="entry name" value="PRK13357.1"/>
    <property type="match status" value="1"/>
</dbReference>
<evidence type="ECO:0000256" key="5">
    <source>
        <dbReference type="ARBA" id="ARBA00022679"/>
    </source>
</evidence>
<evidence type="ECO:0000256" key="9">
    <source>
        <dbReference type="RuleBase" id="RU004106"/>
    </source>
</evidence>
<dbReference type="InterPro" id="IPR036038">
    <property type="entry name" value="Aminotransferase-like"/>
</dbReference>
<dbReference type="Pfam" id="PF01063">
    <property type="entry name" value="Aminotran_4"/>
    <property type="match status" value="1"/>
</dbReference>
<dbReference type="SUPFAM" id="SSF56752">
    <property type="entry name" value="D-aminoacid aminotransferase-like PLP-dependent enzymes"/>
    <property type="match status" value="1"/>
</dbReference>
<reference evidence="13" key="1">
    <citation type="journal article" date="2020" name="New Phytol.">
        <title>Comparative genomics reveals dynamic genome evolution in host specialist ectomycorrhizal fungi.</title>
        <authorList>
            <person name="Lofgren L.A."/>
            <person name="Nguyen N.H."/>
            <person name="Vilgalys R."/>
            <person name="Ruytinx J."/>
            <person name="Liao H.L."/>
            <person name="Branco S."/>
            <person name="Kuo A."/>
            <person name="LaButti K."/>
            <person name="Lipzen A."/>
            <person name="Andreopoulos W."/>
            <person name="Pangilinan J."/>
            <person name="Riley R."/>
            <person name="Hundley H."/>
            <person name="Na H."/>
            <person name="Barry K."/>
            <person name="Grigoriev I.V."/>
            <person name="Stajich J.E."/>
            <person name="Kennedy P.G."/>
        </authorList>
    </citation>
    <scope>NUCLEOTIDE SEQUENCE</scope>
    <source>
        <strain evidence="13">MN1</strain>
    </source>
</reference>
<dbReference type="FunFam" id="3.20.10.10:FF:000004">
    <property type="entry name" value="Branched-chain-amino-acid aminotransferase"/>
    <property type="match status" value="1"/>
</dbReference>
<dbReference type="OrthoDB" id="1732691at2759"/>
<evidence type="ECO:0000256" key="10">
    <source>
        <dbReference type="RuleBase" id="RU004516"/>
    </source>
</evidence>
<accession>A0A9P7JJC2</accession>
<dbReference type="InterPro" id="IPR043132">
    <property type="entry name" value="BCAT-like_C"/>
</dbReference>
<evidence type="ECO:0000313" key="13">
    <source>
        <dbReference type="EMBL" id="KAG1825583.1"/>
    </source>
</evidence>
<dbReference type="GO" id="GO:0009098">
    <property type="term" value="P:L-leucine biosynthetic process"/>
    <property type="evidence" value="ECO:0007669"/>
    <property type="project" value="TreeGrafter"/>
</dbReference>
<dbReference type="GeneID" id="64628156"/>
<keyword evidence="14" id="KW-1185">Reference proteome</keyword>
<dbReference type="PANTHER" id="PTHR11825:SF44">
    <property type="entry name" value="BRANCHED-CHAIN-AMINO-ACID AMINOTRANSFERASE"/>
    <property type="match status" value="1"/>
</dbReference>
<dbReference type="EMBL" id="JABBWG010000002">
    <property type="protein sequence ID" value="KAG1825583.1"/>
    <property type="molecule type" value="Genomic_DNA"/>
</dbReference>
<evidence type="ECO:0000256" key="7">
    <source>
        <dbReference type="ARBA" id="ARBA00023304"/>
    </source>
</evidence>
<comment type="caution">
    <text evidence="13">The sequence shown here is derived from an EMBL/GenBank/DDBJ whole genome shotgun (WGS) entry which is preliminary data.</text>
</comment>
<dbReference type="InterPro" id="IPR005786">
    <property type="entry name" value="B_amino_transII"/>
</dbReference>
<dbReference type="Gene3D" id="3.30.470.10">
    <property type="match status" value="1"/>
</dbReference>
<dbReference type="Proteomes" id="UP000807769">
    <property type="component" value="Unassembled WGS sequence"/>
</dbReference>
<keyword evidence="7 11" id="KW-0100">Branched-chain amino acid biosynthesis</keyword>
<dbReference type="PANTHER" id="PTHR11825">
    <property type="entry name" value="SUBGROUP IIII AMINOTRANSFERASE"/>
    <property type="match status" value="1"/>
</dbReference>
<evidence type="ECO:0000256" key="11">
    <source>
        <dbReference type="RuleBase" id="RU004517"/>
    </source>
</evidence>
<keyword evidence="3 11" id="KW-0032">Aminotransferase</keyword>
<dbReference type="InterPro" id="IPR001544">
    <property type="entry name" value="Aminotrans_IV"/>
</dbReference>
<feature type="modified residue" description="N6-(pyridoxal phosphate)lysine" evidence="8">
    <location>
        <position position="250"/>
    </location>
</feature>
<dbReference type="CDD" id="cd01557">
    <property type="entry name" value="BCAT_beta_family"/>
    <property type="match status" value="1"/>
</dbReference>
<keyword evidence="4 11" id="KW-0028">Amino-acid biosynthesis</keyword>
<dbReference type="PROSITE" id="PS00770">
    <property type="entry name" value="AA_TRANSFER_CLASS_4"/>
    <property type="match status" value="1"/>
</dbReference>
<dbReference type="InterPro" id="IPR043131">
    <property type="entry name" value="BCAT-like_N"/>
</dbReference>
<evidence type="ECO:0000256" key="6">
    <source>
        <dbReference type="ARBA" id="ARBA00022898"/>
    </source>
</evidence>
<dbReference type="NCBIfam" id="TIGR01123">
    <property type="entry name" value="ilvE_II"/>
    <property type="match status" value="1"/>
</dbReference>
<dbReference type="PIRSF" id="PIRSF006468">
    <property type="entry name" value="BCAT1"/>
    <property type="match status" value="1"/>
</dbReference>
<organism evidence="13 14">
    <name type="scientific">Suillus subaureus</name>
    <dbReference type="NCBI Taxonomy" id="48587"/>
    <lineage>
        <taxon>Eukaryota</taxon>
        <taxon>Fungi</taxon>
        <taxon>Dikarya</taxon>
        <taxon>Basidiomycota</taxon>
        <taxon>Agaricomycotina</taxon>
        <taxon>Agaricomycetes</taxon>
        <taxon>Agaricomycetidae</taxon>
        <taxon>Boletales</taxon>
        <taxon>Suillineae</taxon>
        <taxon>Suillaceae</taxon>
        <taxon>Suillus</taxon>
    </lineage>
</organism>
<dbReference type="AlphaFoldDB" id="A0A9P7JJC2"/>
<evidence type="ECO:0000256" key="2">
    <source>
        <dbReference type="ARBA" id="ARBA00009320"/>
    </source>
</evidence>
<evidence type="ECO:0000313" key="14">
    <source>
        <dbReference type="Proteomes" id="UP000807769"/>
    </source>
</evidence>
<comment type="cofactor">
    <cofactor evidence="1 10">
        <name>pyridoxal 5'-phosphate</name>
        <dbReference type="ChEBI" id="CHEBI:597326"/>
    </cofactor>
</comment>
<dbReference type="GO" id="GO:0004084">
    <property type="term" value="F:branched-chain-amino-acid transaminase activity"/>
    <property type="evidence" value="ECO:0007669"/>
    <property type="project" value="UniProtKB-EC"/>
</dbReference>